<feature type="repeat" description="WD" evidence="3">
    <location>
        <begin position="721"/>
        <end position="758"/>
    </location>
</feature>
<dbReference type="Pfam" id="PF23627">
    <property type="entry name" value="LisH_WDR26"/>
    <property type="match status" value="1"/>
</dbReference>
<dbReference type="PROSITE" id="PS50082">
    <property type="entry name" value="WD_REPEATS_2"/>
    <property type="match status" value="2"/>
</dbReference>
<dbReference type="GO" id="GO:0034657">
    <property type="term" value="C:GID complex"/>
    <property type="evidence" value="ECO:0007669"/>
    <property type="project" value="TreeGrafter"/>
</dbReference>
<dbReference type="PANTHER" id="PTHR22838:SF0">
    <property type="entry name" value="WD REPEAT-CONTAINING PROTEIN 26"/>
    <property type="match status" value="1"/>
</dbReference>
<dbReference type="KEGG" id="tgb:HG536_0B00510"/>
<dbReference type="Proteomes" id="UP000515788">
    <property type="component" value="Chromosome 2"/>
</dbReference>
<keyword evidence="1 3" id="KW-0853">WD repeat</keyword>
<keyword evidence="2" id="KW-0677">Repeat</keyword>
<accession>A0A7G3ZCF4</accession>
<keyword evidence="5" id="KW-1185">Reference proteome</keyword>
<dbReference type="AlphaFoldDB" id="A0A7G3ZCF4"/>
<dbReference type="InterPro" id="IPR001680">
    <property type="entry name" value="WD40_rpt"/>
</dbReference>
<dbReference type="InterPro" id="IPR051350">
    <property type="entry name" value="WD_repeat-ST_regulator"/>
</dbReference>
<proteinExistence type="predicted"/>
<dbReference type="EMBL" id="CP059247">
    <property type="protein sequence ID" value="QLL31190.1"/>
    <property type="molecule type" value="Genomic_DNA"/>
</dbReference>
<sequence length="758" mass="85796">MPLTFGSPLDSESSEVFMPLYTGKRKRTRTIPANGKPYLSGPSEQDNLDMFDREQLVKLLIHALKELGYNFSAQALQEETGGIQVESTVVQKLFNIIRRGNFESITLQLLSQLPLKYGSLGLQDVIEDLQVGNDSSSDLTEQNSMKNGNVVSESTDWDKVVHQMEQQLKAFENFVPLSGRNFSSQTLLQLTTLVEVMVLINKEIFLELLFDQRDSHMAVAFLRNCLRKFIEIWDSLLALRNDMLDEDAPFTPEKLLKDMTTILTSPETSILQSSTWQGSAAKSRDLLLEEISNYINPNDLVPRNRLLTLLKQAIKYQRSQDVLYISDDGENLIMDDGEDGERSTGLFNHKFNLLQDNSSNFQQIKFTEEKTLVQNVDEIWFLQFSPNGRYLASATADSLTDRKIMIYDVKNDFQVYKVLAGIDLCVLYLSFSPDSRYIVSCPFNKKANIYDIHSKGEPTFINPTVEGAIVAEIIQPIDSFQIPASTPSTSNNSSEPPRIWCCDWFHTPEHEGRFIVGSPDREVVVYDLKSKTILMKLSSSTSTSPNGIASVNQGAAEQFPRVHDLKITADDKYLILMPHQGNIDVYDLSDFPNNEKIEKNEVAIDKVILPRVSRFNIPNRMTCISLPQVKDPNSPLASLMLVSLKSNELQLWDFREQILIQKYFGQKQEQFIIRSCFGYNDKLIASGSEDGKIYIWDRINGNIIGVLTAHVAERPATSGNNKKSTKTCNTVVWSPTDKKLFASGGDDGYIKIWRVEKE</sequence>
<reference evidence="4 5" key="1">
    <citation type="submission" date="2020-06" db="EMBL/GenBank/DDBJ databases">
        <title>The yeast mating-type switching endonuclease HO is a domesticated member of an unorthodox homing genetic element family.</title>
        <authorList>
            <person name="Coughlan A.Y."/>
            <person name="Lombardi L."/>
            <person name="Braun-Galleani S."/>
            <person name="Martos A.R."/>
            <person name="Galeote V."/>
            <person name="Bigey F."/>
            <person name="Dequin S."/>
            <person name="Byrne K.P."/>
            <person name="Wolfe K.H."/>
        </authorList>
    </citation>
    <scope>NUCLEOTIDE SEQUENCE [LARGE SCALE GENOMIC DNA]</scope>
    <source>
        <strain evidence="4 5">CBS764</strain>
    </source>
</reference>
<dbReference type="InterPro" id="IPR006594">
    <property type="entry name" value="LisH"/>
</dbReference>
<feature type="repeat" description="WD" evidence="3">
    <location>
        <begin position="680"/>
        <end position="697"/>
    </location>
</feature>
<dbReference type="Gene3D" id="2.130.10.10">
    <property type="entry name" value="YVTN repeat-like/Quinoprotein amine dehydrogenase"/>
    <property type="match status" value="2"/>
</dbReference>
<dbReference type="RefSeq" id="XP_037137865.1">
    <property type="nucleotide sequence ID" value="XM_037281970.1"/>
</dbReference>
<dbReference type="PROSITE" id="PS50294">
    <property type="entry name" value="WD_REPEATS_REGION"/>
    <property type="match status" value="1"/>
</dbReference>
<protein>
    <recommendedName>
        <fullName evidence="6">Glucose-induced degradation protein 7</fullName>
    </recommendedName>
</protein>
<evidence type="ECO:0000313" key="4">
    <source>
        <dbReference type="EMBL" id="QLL31190.1"/>
    </source>
</evidence>
<evidence type="ECO:0008006" key="6">
    <source>
        <dbReference type="Google" id="ProtNLM"/>
    </source>
</evidence>
<dbReference type="PROSITE" id="PS50896">
    <property type="entry name" value="LISH"/>
    <property type="match status" value="1"/>
</dbReference>
<dbReference type="InterPro" id="IPR015943">
    <property type="entry name" value="WD40/YVTN_repeat-like_dom_sf"/>
</dbReference>
<dbReference type="PANTHER" id="PTHR22838">
    <property type="entry name" value="WD REPEAT PROTEIN 26-RELATED"/>
    <property type="match status" value="1"/>
</dbReference>
<evidence type="ECO:0000313" key="5">
    <source>
        <dbReference type="Proteomes" id="UP000515788"/>
    </source>
</evidence>
<evidence type="ECO:0000256" key="1">
    <source>
        <dbReference type="ARBA" id="ARBA00022574"/>
    </source>
</evidence>
<evidence type="ECO:0000256" key="2">
    <source>
        <dbReference type="ARBA" id="ARBA00022737"/>
    </source>
</evidence>
<dbReference type="InterPro" id="IPR036322">
    <property type="entry name" value="WD40_repeat_dom_sf"/>
</dbReference>
<dbReference type="SMART" id="SM00320">
    <property type="entry name" value="WD40"/>
    <property type="match status" value="5"/>
</dbReference>
<organism evidence="4 5">
    <name type="scientific">Torulaspora globosa</name>
    <dbReference type="NCBI Taxonomy" id="48254"/>
    <lineage>
        <taxon>Eukaryota</taxon>
        <taxon>Fungi</taxon>
        <taxon>Dikarya</taxon>
        <taxon>Ascomycota</taxon>
        <taxon>Saccharomycotina</taxon>
        <taxon>Saccharomycetes</taxon>
        <taxon>Saccharomycetales</taxon>
        <taxon>Saccharomycetaceae</taxon>
        <taxon>Torulaspora</taxon>
    </lineage>
</organism>
<dbReference type="GO" id="GO:0043161">
    <property type="term" value="P:proteasome-mediated ubiquitin-dependent protein catabolic process"/>
    <property type="evidence" value="ECO:0007669"/>
    <property type="project" value="TreeGrafter"/>
</dbReference>
<dbReference type="SUPFAM" id="SSF50978">
    <property type="entry name" value="WD40 repeat-like"/>
    <property type="match status" value="1"/>
</dbReference>
<dbReference type="Pfam" id="PF00400">
    <property type="entry name" value="WD40"/>
    <property type="match status" value="3"/>
</dbReference>
<evidence type="ECO:0000256" key="3">
    <source>
        <dbReference type="PROSITE-ProRule" id="PRU00221"/>
    </source>
</evidence>
<dbReference type="GeneID" id="59324309"/>
<name>A0A7G3ZCF4_9SACH</name>
<gene>
    <name evidence="4" type="ORF">HG536_0B00510</name>
</gene>
<dbReference type="OrthoDB" id="972532at2759"/>